<protein>
    <submittedName>
        <fullName evidence="2">Uncharacterized protein</fullName>
    </submittedName>
</protein>
<gene>
    <name evidence="1" type="ORF">TBRA_LOCUS2291</name>
    <name evidence="2" type="ORF">TBRA_LOCUS2293</name>
    <name evidence="3" type="ORF">TBRA_LOCUS2295</name>
</gene>
<dbReference type="AlphaFoldDB" id="A0A6H5HZJ1"/>
<name>A0A6H5HZJ1_9HYME</name>
<evidence type="ECO:0000313" key="2">
    <source>
        <dbReference type="EMBL" id="CAB0030286.1"/>
    </source>
</evidence>
<dbReference type="EMBL" id="CADCXV010000447">
    <property type="protein sequence ID" value="CAB0030288.1"/>
    <property type="molecule type" value="Genomic_DNA"/>
</dbReference>
<sequence>MKVLVKFQKDSSIFKGLIWQPYRNNQVWSGQGQSQYRWQYKNKPQFYNRVNQAKKNTQHQAGRRKPMMQKN</sequence>
<keyword evidence="4" id="KW-1185">Reference proteome</keyword>
<evidence type="ECO:0000313" key="1">
    <source>
        <dbReference type="EMBL" id="CAB0030284.1"/>
    </source>
</evidence>
<dbReference type="EMBL" id="CADCXV010000447">
    <property type="protein sequence ID" value="CAB0030284.1"/>
    <property type="molecule type" value="Genomic_DNA"/>
</dbReference>
<reference evidence="2 4" key="1">
    <citation type="submission" date="2020-02" db="EMBL/GenBank/DDBJ databases">
        <authorList>
            <person name="Ferguson B K."/>
        </authorList>
    </citation>
    <scope>NUCLEOTIDE SEQUENCE [LARGE SCALE GENOMIC DNA]</scope>
</reference>
<dbReference type="Proteomes" id="UP000479190">
    <property type="component" value="Unassembled WGS sequence"/>
</dbReference>
<organism evidence="2 4">
    <name type="scientific">Trichogramma brassicae</name>
    <dbReference type="NCBI Taxonomy" id="86971"/>
    <lineage>
        <taxon>Eukaryota</taxon>
        <taxon>Metazoa</taxon>
        <taxon>Ecdysozoa</taxon>
        <taxon>Arthropoda</taxon>
        <taxon>Hexapoda</taxon>
        <taxon>Insecta</taxon>
        <taxon>Pterygota</taxon>
        <taxon>Neoptera</taxon>
        <taxon>Endopterygota</taxon>
        <taxon>Hymenoptera</taxon>
        <taxon>Apocrita</taxon>
        <taxon>Proctotrupomorpha</taxon>
        <taxon>Chalcidoidea</taxon>
        <taxon>Trichogrammatidae</taxon>
        <taxon>Trichogramma</taxon>
    </lineage>
</organism>
<dbReference type="EMBL" id="CADCXV010000447">
    <property type="protein sequence ID" value="CAB0030286.1"/>
    <property type="molecule type" value="Genomic_DNA"/>
</dbReference>
<proteinExistence type="predicted"/>
<evidence type="ECO:0000313" key="4">
    <source>
        <dbReference type="Proteomes" id="UP000479190"/>
    </source>
</evidence>
<accession>A0A6H5HZJ1</accession>
<evidence type="ECO:0000313" key="3">
    <source>
        <dbReference type="EMBL" id="CAB0030288.1"/>
    </source>
</evidence>